<reference evidence="2 4" key="1">
    <citation type="submission" date="2020-01" db="EMBL/GenBank/DDBJ databases">
        <title>the WGS Modestobacter muralis CPCC 204518.</title>
        <authorList>
            <person name="Jiang Z."/>
        </authorList>
    </citation>
    <scope>NUCLEOTIDE SEQUENCE [LARGE SCALE GENOMIC DNA]</scope>
    <source>
        <strain evidence="2 4">DSM 100205</strain>
    </source>
</reference>
<evidence type="ECO:0000313" key="3">
    <source>
        <dbReference type="EMBL" id="NEN53399.1"/>
    </source>
</evidence>
<dbReference type="PANTHER" id="PTHR13696:SF99">
    <property type="entry name" value="COBYRINIC ACID AC-DIAMIDE SYNTHASE"/>
    <property type="match status" value="1"/>
</dbReference>
<dbReference type="RefSeq" id="WP_163613193.1">
    <property type="nucleotide sequence ID" value="NZ_JAAGWB010000069.1"/>
</dbReference>
<dbReference type="PANTHER" id="PTHR13696">
    <property type="entry name" value="P-LOOP CONTAINING NUCLEOSIDE TRIPHOSPHATE HYDROLASE"/>
    <property type="match status" value="1"/>
</dbReference>
<organism evidence="3 5">
    <name type="scientific">Modestobacter muralis</name>
    <dbReference type="NCBI Taxonomy" id="1608614"/>
    <lineage>
        <taxon>Bacteria</taxon>
        <taxon>Bacillati</taxon>
        <taxon>Actinomycetota</taxon>
        <taxon>Actinomycetes</taxon>
        <taxon>Geodermatophilales</taxon>
        <taxon>Geodermatophilaceae</taxon>
        <taxon>Modestobacter</taxon>
    </lineage>
</organism>
<reference evidence="3 5" key="2">
    <citation type="submission" date="2020-02" db="EMBL/GenBank/DDBJ databases">
        <title>The WGS of Modestobacter muralis DSM 100205.</title>
        <authorList>
            <person name="Jiang Z."/>
        </authorList>
    </citation>
    <scope>NUCLEOTIDE SEQUENCE [LARGE SCALE GENOMIC DNA]</scope>
    <source>
        <strain evidence="3 5">DSM 100205</strain>
    </source>
</reference>
<accession>A0A6P0HE38</accession>
<dbReference type="Proteomes" id="UP000471152">
    <property type="component" value="Unassembled WGS sequence"/>
</dbReference>
<dbReference type="InterPro" id="IPR025669">
    <property type="entry name" value="AAA_dom"/>
</dbReference>
<dbReference type="Gene3D" id="3.40.50.300">
    <property type="entry name" value="P-loop containing nucleotide triphosphate hydrolases"/>
    <property type="match status" value="1"/>
</dbReference>
<dbReference type="Pfam" id="PF13614">
    <property type="entry name" value="AAA_31"/>
    <property type="match status" value="1"/>
</dbReference>
<dbReference type="EMBL" id="JAAGWH010000066">
    <property type="protein sequence ID" value="NEK96499.1"/>
    <property type="molecule type" value="Genomic_DNA"/>
</dbReference>
<dbReference type="CDD" id="cd02042">
    <property type="entry name" value="ParAB_family"/>
    <property type="match status" value="1"/>
</dbReference>
<proteinExistence type="predicted"/>
<sequence>MLTAAVINQKGGVGKTSVTLLLAGAAAAQGLRVLVIDLDQQGNASSSLGVTGETAEFTAYEVLDQAKPGVATAAAVPAPAWPGVSVIAAHRSLAQLNMSAELGIESRLRTSLQGVTDWDLVLIDCPPAVDRMVQNALTAANVAVIVTQPTRYSLEGVGQVMDTIEKVQAFLNAGLVIGGAIINGLRPRTREAGLRVDELRTNLDTAVWEPAIPERQIIREMEGAGVPLNDFGRDAQPVARVVDVLLARLLWLDGTYRAAHPDRDPEVLYTQYLAWLAANEKVTS</sequence>
<protein>
    <submittedName>
        <fullName evidence="3">ParA family protein</fullName>
    </submittedName>
</protein>
<evidence type="ECO:0000259" key="1">
    <source>
        <dbReference type="Pfam" id="PF13614"/>
    </source>
</evidence>
<dbReference type="AlphaFoldDB" id="A0A6P0HE38"/>
<evidence type="ECO:0000313" key="2">
    <source>
        <dbReference type="EMBL" id="NEK96499.1"/>
    </source>
</evidence>
<evidence type="ECO:0000313" key="4">
    <source>
        <dbReference type="Proteomes" id="UP000468828"/>
    </source>
</evidence>
<comment type="caution">
    <text evidence="3">The sequence shown here is derived from an EMBL/GenBank/DDBJ whole genome shotgun (WGS) entry which is preliminary data.</text>
</comment>
<gene>
    <name evidence="3" type="ORF">G3R41_21055</name>
    <name evidence="2" type="ORF">GCU67_20340</name>
</gene>
<feature type="domain" description="AAA" evidence="1">
    <location>
        <begin position="4"/>
        <end position="175"/>
    </location>
</feature>
<dbReference type="SUPFAM" id="SSF52540">
    <property type="entry name" value="P-loop containing nucleoside triphosphate hydrolases"/>
    <property type="match status" value="1"/>
</dbReference>
<name>A0A6P0HE38_9ACTN</name>
<keyword evidence="4" id="KW-1185">Reference proteome</keyword>
<dbReference type="InterPro" id="IPR027417">
    <property type="entry name" value="P-loop_NTPase"/>
</dbReference>
<dbReference type="InterPro" id="IPR050678">
    <property type="entry name" value="DNA_Partitioning_ATPase"/>
</dbReference>
<dbReference type="Proteomes" id="UP000468828">
    <property type="component" value="Unassembled WGS sequence"/>
</dbReference>
<dbReference type="EMBL" id="JAAGWB010000069">
    <property type="protein sequence ID" value="NEN53399.1"/>
    <property type="molecule type" value="Genomic_DNA"/>
</dbReference>
<evidence type="ECO:0000313" key="5">
    <source>
        <dbReference type="Proteomes" id="UP000471152"/>
    </source>
</evidence>